<dbReference type="GeneID" id="20314696"/>
<sequence length="80" mass="9234">MSDVLERKLLTRLLKTLRQPTTSFALLFRAHQVGVVPEFTSTLCSAWTQIGLIATNTFICKSTWFSRVTQVNPYFMLFFN</sequence>
<reference evidence="1 2" key="1">
    <citation type="submission" date="2013-11" db="EMBL/GenBank/DDBJ databases">
        <title>Opisthorchis viverrini - life in the bile duct.</title>
        <authorList>
            <person name="Young N.D."/>
            <person name="Nagarajan N."/>
            <person name="Lin S.J."/>
            <person name="Korhonen P.K."/>
            <person name="Jex A.R."/>
            <person name="Hall R.S."/>
            <person name="Safavi-Hemami H."/>
            <person name="Kaewkong W."/>
            <person name="Bertrand D."/>
            <person name="Gao S."/>
            <person name="Seet Q."/>
            <person name="Wongkham S."/>
            <person name="Teh B.T."/>
            <person name="Wongkham C."/>
            <person name="Intapan P.M."/>
            <person name="Maleewong W."/>
            <person name="Yang X."/>
            <person name="Hu M."/>
            <person name="Wang Z."/>
            <person name="Hofmann A."/>
            <person name="Sternberg P.W."/>
            <person name="Tan P."/>
            <person name="Wang J."/>
            <person name="Gasser R.B."/>
        </authorList>
    </citation>
    <scope>NUCLEOTIDE SEQUENCE [LARGE SCALE GENOMIC DNA]</scope>
</reference>
<evidence type="ECO:0000313" key="1">
    <source>
        <dbReference type="EMBL" id="KER33618.1"/>
    </source>
</evidence>
<keyword evidence="2" id="KW-1185">Reference proteome</keyword>
<name>A0A075A1M0_OPIVI</name>
<proteinExistence type="predicted"/>
<dbReference type="KEGG" id="ovi:T265_00508"/>
<dbReference type="AlphaFoldDB" id="A0A075A1M0"/>
<dbReference type="OrthoDB" id="336885at2759"/>
<gene>
    <name evidence="1" type="ORF">T265_00508</name>
</gene>
<dbReference type="EMBL" id="KL596623">
    <property type="protein sequence ID" value="KER33618.1"/>
    <property type="molecule type" value="Genomic_DNA"/>
</dbReference>
<organism evidence="1 2">
    <name type="scientific">Opisthorchis viverrini</name>
    <name type="common">Southeast Asian liver fluke</name>
    <dbReference type="NCBI Taxonomy" id="6198"/>
    <lineage>
        <taxon>Eukaryota</taxon>
        <taxon>Metazoa</taxon>
        <taxon>Spiralia</taxon>
        <taxon>Lophotrochozoa</taxon>
        <taxon>Platyhelminthes</taxon>
        <taxon>Trematoda</taxon>
        <taxon>Digenea</taxon>
        <taxon>Opisthorchiida</taxon>
        <taxon>Opisthorchiata</taxon>
        <taxon>Opisthorchiidae</taxon>
        <taxon>Opisthorchis</taxon>
    </lineage>
</organism>
<evidence type="ECO:0000313" key="2">
    <source>
        <dbReference type="Proteomes" id="UP000054324"/>
    </source>
</evidence>
<dbReference type="RefSeq" id="XP_009162576.1">
    <property type="nucleotide sequence ID" value="XM_009164312.1"/>
</dbReference>
<dbReference type="CTD" id="20314696"/>
<protein>
    <submittedName>
        <fullName evidence="1">Uncharacterized protein</fullName>
    </submittedName>
</protein>
<accession>A0A075A1M0</accession>
<dbReference type="Proteomes" id="UP000054324">
    <property type="component" value="Unassembled WGS sequence"/>
</dbReference>